<keyword evidence="2" id="KW-1185">Reference proteome</keyword>
<dbReference type="EMBL" id="JAZAVJ010000088">
    <property type="protein sequence ID" value="KAK7415169.1"/>
    <property type="molecule type" value="Genomic_DNA"/>
</dbReference>
<dbReference type="Proteomes" id="UP001498476">
    <property type="component" value="Unassembled WGS sequence"/>
</dbReference>
<gene>
    <name evidence="1" type="ORF">QQX98_006113</name>
</gene>
<protein>
    <submittedName>
        <fullName evidence="1">Uncharacterized protein</fullName>
    </submittedName>
</protein>
<evidence type="ECO:0000313" key="1">
    <source>
        <dbReference type="EMBL" id="KAK7415169.1"/>
    </source>
</evidence>
<organism evidence="1 2">
    <name type="scientific">Neonectria punicea</name>
    <dbReference type="NCBI Taxonomy" id="979145"/>
    <lineage>
        <taxon>Eukaryota</taxon>
        <taxon>Fungi</taxon>
        <taxon>Dikarya</taxon>
        <taxon>Ascomycota</taxon>
        <taxon>Pezizomycotina</taxon>
        <taxon>Sordariomycetes</taxon>
        <taxon>Hypocreomycetidae</taxon>
        <taxon>Hypocreales</taxon>
        <taxon>Nectriaceae</taxon>
        <taxon>Neonectria</taxon>
    </lineage>
</organism>
<reference evidence="1 2" key="1">
    <citation type="journal article" date="2025" name="Microbiol. Resour. Announc.">
        <title>Draft genome sequences for Neonectria magnoliae and Neonectria punicea, canker pathogens of Liriodendron tulipifera and Acer saccharum in West Virginia.</title>
        <authorList>
            <person name="Petronek H.M."/>
            <person name="Kasson M.T."/>
            <person name="Metheny A.M."/>
            <person name="Stauder C.M."/>
            <person name="Lovett B."/>
            <person name="Lynch S.C."/>
            <person name="Garnas J.R."/>
            <person name="Kasson L.R."/>
            <person name="Stajich J.E."/>
        </authorList>
    </citation>
    <scope>NUCLEOTIDE SEQUENCE [LARGE SCALE GENOMIC DNA]</scope>
    <source>
        <strain evidence="1 2">NRRL 64653</strain>
    </source>
</reference>
<proteinExistence type="predicted"/>
<sequence>MADQQTTTLRQVLTQFKPRIPCAAPITKNTKVKEPPDINDRIELWHEFNRANLDQAYGHVLDAQVPAFEITAPSVDQMLAGRQISTFEDVKHLIAWQARLMEGVLQFSKARLGLHPGTMLKHDHSTPDQLHYARLPNAPGRQIVDHTISLDDIPVQNLIVGIGKPSSSWSGTGLACSLQGLGAAPSINTLAPLRQLAKLCQFAGTRYGYIVTDEALVVCQFARDGANAWKAFIMPIHWTKYGTKVLTTNLALWWLSMMAMSDEGNRAIKQVGELVSLGKWDLVCTDGDDPNKPWEWSLQHRFSKRTKPQRMVVDEEDFQLLLDNLEAD</sequence>
<comment type="caution">
    <text evidence="1">The sequence shown here is derived from an EMBL/GenBank/DDBJ whole genome shotgun (WGS) entry which is preliminary data.</text>
</comment>
<evidence type="ECO:0000313" key="2">
    <source>
        <dbReference type="Proteomes" id="UP001498476"/>
    </source>
</evidence>
<name>A0ABR1H244_9HYPO</name>
<accession>A0ABR1H244</accession>